<protein>
    <submittedName>
        <fullName evidence="1">Uncharacterized protein</fullName>
    </submittedName>
</protein>
<dbReference type="Proteomes" id="UP000814033">
    <property type="component" value="Unassembled WGS sequence"/>
</dbReference>
<evidence type="ECO:0000313" key="1">
    <source>
        <dbReference type="EMBL" id="KAI0038915.1"/>
    </source>
</evidence>
<evidence type="ECO:0000313" key="2">
    <source>
        <dbReference type="Proteomes" id="UP000814033"/>
    </source>
</evidence>
<keyword evidence="2" id="KW-1185">Reference proteome</keyword>
<organism evidence="1 2">
    <name type="scientific">Auriscalpium vulgare</name>
    <dbReference type="NCBI Taxonomy" id="40419"/>
    <lineage>
        <taxon>Eukaryota</taxon>
        <taxon>Fungi</taxon>
        <taxon>Dikarya</taxon>
        <taxon>Basidiomycota</taxon>
        <taxon>Agaricomycotina</taxon>
        <taxon>Agaricomycetes</taxon>
        <taxon>Russulales</taxon>
        <taxon>Auriscalpiaceae</taxon>
        <taxon>Auriscalpium</taxon>
    </lineage>
</organism>
<accession>A0ACB8R4R7</accession>
<dbReference type="EMBL" id="MU276388">
    <property type="protein sequence ID" value="KAI0038915.1"/>
    <property type="molecule type" value="Genomic_DNA"/>
</dbReference>
<reference evidence="1" key="1">
    <citation type="submission" date="2021-02" db="EMBL/GenBank/DDBJ databases">
        <authorList>
            <consortium name="DOE Joint Genome Institute"/>
            <person name="Ahrendt S."/>
            <person name="Looney B.P."/>
            <person name="Miyauchi S."/>
            <person name="Morin E."/>
            <person name="Drula E."/>
            <person name="Courty P.E."/>
            <person name="Chicoki N."/>
            <person name="Fauchery L."/>
            <person name="Kohler A."/>
            <person name="Kuo A."/>
            <person name="Labutti K."/>
            <person name="Pangilinan J."/>
            <person name="Lipzen A."/>
            <person name="Riley R."/>
            <person name="Andreopoulos W."/>
            <person name="He G."/>
            <person name="Johnson J."/>
            <person name="Barry K.W."/>
            <person name="Grigoriev I.V."/>
            <person name="Nagy L."/>
            <person name="Hibbett D."/>
            <person name="Henrissat B."/>
            <person name="Matheny P.B."/>
            <person name="Labbe J."/>
            <person name="Martin F."/>
        </authorList>
    </citation>
    <scope>NUCLEOTIDE SEQUENCE</scope>
    <source>
        <strain evidence="1">FP105234-sp</strain>
    </source>
</reference>
<proteinExistence type="predicted"/>
<comment type="caution">
    <text evidence="1">The sequence shown here is derived from an EMBL/GenBank/DDBJ whole genome shotgun (WGS) entry which is preliminary data.</text>
</comment>
<gene>
    <name evidence="1" type="ORF">FA95DRAFT_1567464</name>
</gene>
<sequence>MLPDTLALALSQIQDLTNWTCTMLLFNSDSTHVLKMVGILLPCTRTSRRRSSSPSAILPYQANVTTMPPSAPAGASASAEPNASPAQLPNVSANDKAPVRTSRPSAKGKKRASGTKRNENATVSDDASGEDDDSIKDFEADSEKEEPPPVVPIIGRRTSYEQMRFDNIARNKQLLIDAGFGPSDKPLTREEIAAAERAIEREKLAAVPVGPPRHSERIRSKVIPS</sequence>
<reference evidence="1" key="2">
    <citation type="journal article" date="2022" name="New Phytol.">
        <title>Evolutionary transition to the ectomycorrhizal habit in the genomes of a hyperdiverse lineage of mushroom-forming fungi.</title>
        <authorList>
            <person name="Looney B."/>
            <person name="Miyauchi S."/>
            <person name="Morin E."/>
            <person name="Drula E."/>
            <person name="Courty P.E."/>
            <person name="Kohler A."/>
            <person name="Kuo A."/>
            <person name="LaButti K."/>
            <person name="Pangilinan J."/>
            <person name="Lipzen A."/>
            <person name="Riley R."/>
            <person name="Andreopoulos W."/>
            <person name="He G."/>
            <person name="Johnson J."/>
            <person name="Nolan M."/>
            <person name="Tritt A."/>
            <person name="Barry K.W."/>
            <person name="Grigoriev I.V."/>
            <person name="Nagy L.G."/>
            <person name="Hibbett D."/>
            <person name="Henrissat B."/>
            <person name="Matheny P.B."/>
            <person name="Labbe J."/>
            <person name="Martin F.M."/>
        </authorList>
    </citation>
    <scope>NUCLEOTIDE SEQUENCE</scope>
    <source>
        <strain evidence="1">FP105234-sp</strain>
    </source>
</reference>
<name>A0ACB8R4R7_9AGAM</name>